<feature type="region of interest" description="Disordered" evidence="6">
    <location>
        <begin position="94"/>
        <end position="116"/>
    </location>
</feature>
<dbReference type="PIRSF" id="PIRSF038123">
    <property type="entry name" value="PTI6"/>
    <property type="match status" value="1"/>
</dbReference>
<evidence type="ECO:0000256" key="6">
    <source>
        <dbReference type="SAM" id="MobiDB-lite"/>
    </source>
</evidence>
<dbReference type="GO" id="GO:0003677">
    <property type="term" value="F:DNA binding"/>
    <property type="evidence" value="ECO:0007669"/>
    <property type="project" value="UniProtKB-KW"/>
</dbReference>
<dbReference type="InterPro" id="IPR050913">
    <property type="entry name" value="AP2/ERF_ERF"/>
</dbReference>
<dbReference type="SMART" id="SM00380">
    <property type="entry name" value="AP2"/>
    <property type="match status" value="1"/>
</dbReference>
<feature type="region of interest" description="Disordered" evidence="6">
    <location>
        <begin position="187"/>
        <end position="206"/>
    </location>
</feature>
<evidence type="ECO:0000259" key="7">
    <source>
        <dbReference type="PROSITE" id="PS51032"/>
    </source>
</evidence>
<keyword evidence="4" id="KW-0804">Transcription</keyword>
<evidence type="ECO:0000256" key="5">
    <source>
        <dbReference type="ARBA" id="ARBA00023242"/>
    </source>
</evidence>
<dbReference type="PANTHER" id="PTHR31194:SF166">
    <property type="entry name" value="PATHOGENESIS-RELATED GENES TRANSCRIPTIONAL ACTIVATOR PTI6"/>
    <property type="match status" value="1"/>
</dbReference>
<evidence type="ECO:0000313" key="8">
    <source>
        <dbReference type="EMBL" id="KAG6631040.1"/>
    </source>
</evidence>
<protein>
    <recommendedName>
        <fullName evidence="7">AP2/ERF domain-containing protein</fullName>
    </recommendedName>
</protein>
<gene>
    <name evidence="8" type="ORF">CIPAW_13G062600</name>
</gene>
<dbReference type="AlphaFoldDB" id="A0A8T1NQK8"/>
<dbReference type="EMBL" id="CM031821">
    <property type="protein sequence ID" value="KAG6631040.1"/>
    <property type="molecule type" value="Genomic_DNA"/>
</dbReference>
<keyword evidence="3" id="KW-0238">DNA-binding</keyword>
<keyword evidence="2" id="KW-0805">Transcription regulation</keyword>
<evidence type="ECO:0000256" key="2">
    <source>
        <dbReference type="ARBA" id="ARBA00023015"/>
    </source>
</evidence>
<feature type="compositionally biased region" description="Low complexity" evidence="6">
    <location>
        <begin position="193"/>
        <end position="206"/>
    </location>
</feature>
<evidence type="ECO:0000256" key="1">
    <source>
        <dbReference type="ARBA" id="ARBA00004123"/>
    </source>
</evidence>
<dbReference type="InterPro" id="IPR001471">
    <property type="entry name" value="AP2/ERF_dom"/>
</dbReference>
<comment type="subcellular location">
    <subcellularLocation>
        <location evidence="1">Nucleus</location>
    </subcellularLocation>
</comment>
<dbReference type="PROSITE" id="PS51032">
    <property type="entry name" value="AP2_ERF"/>
    <property type="match status" value="1"/>
</dbReference>
<dbReference type="FunFam" id="3.30.730.10:FF:000001">
    <property type="entry name" value="Ethylene-responsive transcription factor 2"/>
    <property type="match status" value="1"/>
</dbReference>
<proteinExistence type="predicted"/>
<sequence>MIGFDENNFYHHRAGMSLKFSEHILTTKSINFTRERKAMAPGDSEQKLKLVRIIQTDAEATDSSSDEEQGEKIVRRVKRLVRVVSFERPPLVFKTQKKEPPRKRAPKSRASVTTHRNKFRGVRQRPWGRWAAEIRDPNRRKRVWLGTFDTAEEAASAYDKAAIQLKGPNAVTNFPNPVMTVLAVDVDTPTTESPGSSDAASSSPTSVLHYDEPMPFDSLGYGDVDVFGFNIDMPLSWPDFVVSRKHVNQKEEEDFGEFDVDDFLADGVC</sequence>
<keyword evidence="9" id="KW-1185">Reference proteome</keyword>
<accession>A0A8T1NQK8</accession>
<feature type="domain" description="AP2/ERF" evidence="7">
    <location>
        <begin position="118"/>
        <end position="175"/>
    </location>
</feature>
<evidence type="ECO:0000256" key="4">
    <source>
        <dbReference type="ARBA" id="ARBA00023163"/>
    </source>
</evidence>
<dbReference type="Pfam" id="PF00847">
    <property type="entry name" value="AP2"/>
    <property type="match status" value="1"/>
</dbReference>
<dbReference type="CDD" id="cd00018">
    <property type="entry name" value="AP2"/>
    <property type="match status" value="1"/>
</dbReference>
<comment type="caution">
    <text evidence="8">The sequence shown here is derived from an EMBL/GenBank/DDBJ whole genome shotgun (WGS) entry which is preliminary data.</text>
</comment>
<keyword evidence="5" id="KW-0539">Nucleus</keyword>
<dbReference type="Proteomes" id="UP000811609">
    <property type="component" value="Chromosome 13"/>
</dbReference>
<reference evidence="8" key="1">
    <citation type="submission" date="2020-12" db="EMBL/GenBank/DDBJ databases">
        <title>WGS assembly of Carya illinoinensis cv. Pawnee.</title>
        <authorList>
            <person name="Platts A."/>
            <person name="Shu S."/>
            <person name="Wright S."/>
            <person name="Barry K."/>
            <person name="Edger P."/>
            <person name="Pires J.C."/>
            <person name="Schmutz J."/>
        </authorList>
    </citation>
    <scope>NUCLEOTIDE SEQUENCE</scope>
    <source>
        <tissue evidence="8">Leaf</tissue>
    </source>
</reference>
<dbReference type="GO" id="GO:0003700">
    <property type="term" value="F:DNA-binding transcription factor activity"/>
    <property type="evidence" value="ECO:0007669"/>
    <property type="project" value="InterPro"/>
</dbReference>
<dbReference type="GO" id="GO:0005634">
    <property type="term" value="C:nucleus"/>
    <property type="evidence" value="ECO:0007669"/>
    <property type="project" value="UniProtKB-SubCell"/>
</dbReference>
<dbReference type="PANTHER" id="PTHR31194">
    <property type="entry name" value="SHN SHINE , DNA BINDING / TRANSCRIPTION FACTOR"/>
    <property type="match status" value="1"/>
</dbReference>
<organism evidence="8 9">
    <name type="scientific">Carya illinoinensis</name>
    <name type="common">Pecan</name>
    <dbReference type="NCBI Taxonomy" id="32201"/>
    <lineage>
        <taxon>Eukaryota</taxon>
        <taxon>Viridiplantae</taxon>
        <taxon>Streptophyta</taxon>
        <taxon>Embryophyta</taxon>
        <taxon>Tracheophyta</taxon>
        <taxon>Spermatophyta</taxon>
        <taxon>Magnoliopsida</taxon>
        <taxon>eudicotyledons</taxon>
        <taxon>Gunneridae</taxon>
        <taxon>Pentapetalae</taxon>
        <taxon>rosids</taxon>
        <taxon>fabids</taxon>
        <taxon>Fagales</taxon>
        <taxon>Juglandaceae</taxon>
        <taxon>Carya</taxon>
    </lineage>
</organism>
<evidence type="ECO:0000313" key="9">
    <source>
        <dbReference type="Proteomes" id="UP000811609"/>
    </source>
</evidence>
<name>A0A8T1NQK8_CARIL</name>
<evidence type="ECO:0000256" key="3">
    <source>
        <dbReference type="ARBA" id="ARBA00023125"/>
    </source>
</evidence>